<dbReference type="NCBIfam" id="TIGR00796">
    <property type="entry name" value="livcs"/>
    <property type="match status" value="1"/>
</dbReference>
<dbReference type="RefSeq" id="WP_163764287.1">
    <property type="nucleotide sequence ID" value="NZ_JAAGYR010000007.1"/>
</dbReference>
<accession>A0A6L9Y789</accession>
<dbReference type="GO" id="GO:0015818">
    <property type="term" value="P:isoleucine transport"/>
    <property type="evidence" value="ECO:0007669"/>
    <property type="project" value="TreeGrafter"/>
</dbReference>
<evidence type="ECO:0000256" key="9">
    <source>
        <dbReference type="RuleBase" id="RU362122"/>
    </source>
</evidence>
<sequence>MSNHTNKSAFVATGLMLFALFFGAGNLIFPALMGQHAGENIFPAMAGFLITGAGLPLLGIIAVGYSSSRDLQDLASRVTPWYGILFTVLLYLAIGPLFAIPRTATTSFEIGLLPFISGKESQIIELLSFLGGNIPISVTKISLAVFAFVFFGLSYWLAINPGKLVDRIGRILTPALLISIAILVIYAAFSPMGAPQTPTNSYVGGSAFTQGILDGYQTMDALASLVFAIIVIDAVRSQGINDNRQVLSLTARAGFVAAFFLAVVYVFIAYMGATSVAGIGTVETGAQVLSKSAEYYFGDAGKTLLAIIVFLACLTTSVGLITACGEYFNRLIPSVSYGVWVTIFTIISFALSNFGLSTIISFSVPVLMLLYPLTVAIIALAFLNNLFGGKRIVYIMTILGTLPVALIDGWKTAYAMLIPKEQQSAEALVMQIDAFLNTQLPLYNQGLGWILPAATGFIIGIVLSKISK</sequence>
<dbReference type="EMBL" id="JAAGYR010000007">
    <property type="protein sequence ID" value="NEN75674.1"/>
    <property type="molecule type" value="Genomic_DNA"/>
</dbReference>
<feature type="transmembrane region" description="Helical" evidence="9">
    <location>
        <begin position="337"/>
        <end position="356"/>
    </location>
</feature>
<dbReference type="InterPro" id="IPR004685">
    <property type="entry name" value="Brnchd-chn_aa_trnsp_Livcs"/>
</dbReference>
<evidence type="ECO:0000256" key="7">
    <source>
        <dbReference type="ARBA" id="ARBA00022989"/>
    </source>
</evidence>
<organism evidence="10 11">
    <name type="scientific">Pelistega ratti</name>
    <dbReference type="NCBI Taxonomy" id="2652177"/>
    <lineage>
        <taxon>Bacteria</taxon>
        <taxon>Pseudomonadati</taxon>
        <taxon>Pseudomonadota</taxon>
        <taxon>Betaproteobacteria</taxon>
        <taxon>Burkholderiales</taxon>
        <taxon>Alcaligenaceae</taxon>
        <taxon>Pelistega</taxon>
    </lineage>
</organism>
<dbReference type="GO" id="GO:0005304">
    <property type="term" value="F:L-valine transmembrane transporter activity"/>
    <property type="evidence" value="ECO:0007669"/>
    <property type="project" value="TreeGrafter"/>
</dbReference>
<name>A0A6L9Y789_9BURK</name>
<feature type="transmembrane region" description="Helical" evidence="9">
    <location>
        <begin position="41"/>
        <end position="66"/>
    </location>
</feature>
<evidence type="ECO:0000256" key="4">
    <source>
        <dbReference type="ARBA" id="ARBA00022475"/>
    </source>
</evidence>
<comment type="similarity">
    <text evidence="2 9">Belongs to the branched chain amino acid transporter family.</text>
</comment>
<feature type="transmembrane region" description="Helical" evidence="9">
    <location>
        <begin position="304"/>
        <end position="325"/>
    </location>
</feature>
<dbReference type="AlphaFoldDB" id="A0A6L9Y789"/>
<protein>
    <recommendedName>
        <fullName evidence="9">Branched-chain amino acid transport system carrier protein</fullName>
    </recommendedName>
</protein>
<dbReference type="GO" id="GO:0005886">
    <property type="term" value="C:plasma membrane"/>
    <property type="evidence" value="ECO:0007669"/>
    <property type="project" value="UniProtKB-SubCell"/>
</dbReference>
<comment type="function">
    <text evidence="9">Component of the transport system for branched-chain amino acids.</text>
</comment>
<keyword evidence="4" id="KW-1003">Cell membrane</keyword>
<evidence type="ECO:0000256" key="2">
    <source>
        <dbReference type="ARBA" id="ARBA00008540"/>
    </source>
</evidence>
<feature type="transmembrane region" description="Helical" evidence="9">
    <location>
        <begin position="141"/>
        <end position="159"/>
    </location>
</feature>
<feature type="transmembrane region" description="Helical" evidence="9">
    <location>
        <begin position="78"/>
        <end position="100"/>
    </location>
</feature>
<evidence type="ECO:0000313" key="10">
    <source>
        <dbReference type="EMBL" id="NEN75674.1"/>
    </source>
</evidence>
<feature type="transmembrane region" description="Helical" evidence="9">
    <location>
        <begin position="171"/>
        <end position="189"/>
    </location>
</feature>
<feature type="transmembrane region" description="Helical" evidence="9">
    <location>
        <begin position="9"/>
        <end position="29"/>
    </location>
</feature>
<feature type="transmembrane region" description="Helical" evidence="9">
    <location>
        <begin position="392"/>
        <end position="410"/>
    </location>
</feature>
<comment type="caution">
    <text evidence="10">The sequence shown here is derived from an EMBL/GenBank/DDBJ whole genome shotgun (WGS) entry which is preliminary data.</text>
</comment>
<dbReference type="GO" id="GO:0015188">
    <property type="term" value="F:L-isoleucine transmembrane transporter activity"/>
    <property type="evidence" value="ECO:0007669"/>
    <property type="project" value="TreeGrafter"/>
</dbReference>
<comment type="subcellular location">
    <subcellularLocation>
        <location evidence="9">Cell inner membrane</location>
        <topology evidence="9">Multi-pass membrane protein</topology>
    </subcellularLocation>
    <subcellularLocation>
        <location evidence="1">Cell membrane</location>
        <topology evidence="1">Multi-pass membrane protein</topology>
    </subcellularLocation>
</comment>
<gene>
    <name evidence="10" type="primary">brnQ</name>
    <name evidence="10" type="ORF">F9B74_04945</name>
</gene>
<dbReference type="GO" id="GO:0015820">
    <property type="term" value="P:L-leucine transport"/>
    <property type="evidence" value="ECO:0007669"/>
    <property type="project" value="TreeGrafter"/>
</dbReference>
<evidence type="ECO:0000256" key="5">
    <source>
        <dbReference type="ARBA" id="ARBA00022692"/>
    </source>
</evidence>
<dbReference type="GO" id="GO:0015190">
    <property type="term" value="F:L-leucine transmembrane transporter activity"/>
    <property type="evidence" value="ECO:0007669"/>
    <property type="project" value="TreeGrafter"/>
</dbReference>
<keyword evidence="3 9" id="KW-0813">Transport</keyword>
<evidence type="ECO:0000256" key="3">
    <source>
        <dbReference type="ARBA" id="ARBA00022448"/>
    </source>
</evidence>
<dbReference type="Pfam" id="PF05525">
    <property type="entry name" value="Branch_AA_trans"/>
    <property type="match status" value="1"/>
</dbReference>
<feature type="transmembrane region" description="Helical" evidence="9">
    <location>
        <begin position="362"/>
        <end position="383"/>
    </location>
</feature>
<evidence type="ECO:0000256" key="1">
    <source>
        <dbReference type="ARBA" id="ARBA00004651"/>
    </source>
</evidence>
<feature type="transmembrane region" description="Helical" evidence="9">
    <location>
        <begin position="247"/>
        <end position="268"/>
    </location>
</feature>
<evidence type="ECO:0000256" key="8">
    <source>
        <dbReference type="ARBA" id="ARBA00023136"/>
    </source>
</evidence>
<feature type="transmembrane region" description="Helical" evidence="9">
    <location>
        <begin position="446"/>
        <end position="464"/>
    </location>
</feature>
<evidence type="ECO:0000256" key="6">
    <source>
        <dbReference type="ARBA" id="ARBA00022970"/>
    </source>
</evidence>
<dbReference type="PANTHER" id="PTHR30588:SF0">
    <property type="entry name" value="BRANCHED-CHAIN AMINO ACID PERMEASE BRNQ"/>
    <property type="match status" value="1"/>
</dbReference>
<keyword evidence="11" id="KW-1185">Reference proteome</keyword>
<evidence type="ECO:0000313" key="11">
    <source>
        <dbReference type="Proteomes" id="UP000477651"/>
    </source>
</evidence>
<keyword evidence="6 9" id="KW-0029">Amino-acid transport</keyword>
<keyword evidence="7 9" id="KW-1133">Transmembrane helix</keyword>
<proteinExistence type="inferred from homology"/>
<dbReference type="PANTHER" id="PTHR30588">
    <property type="entry name" value="BRANCHED-CHAIN AMINO ACID TRANSPORT SYSTEM 2 CARRIER PROTEIN"/>
    <property type="match status" value="1"/>
</dbReference>
<keyword evidence="5 9" id="KW-0812">Transmembrane</keyword>
<feature type="transmembrane region" description="Helical" evidence="9">
    <location>
        <begin position="216"/>
        <end position="235"/>
    </location>
</feature>
<dbReference type="Proteomes" id="UP000477651">
    <property type="component" value="Unassembled WGS sequence"/>
</dbReference>
<reference evidence="10 11" key="1">
    <citation type="submission" date="2020-02" db="EMBL/GenBank/DDBJ databases">
        <title>Pelistega sp. NLN82 were isolated from wild rodents of the Hainan Island.</title>
        <authorList>
            <person name="Niu N."/>
            <person name="Zhou J."/>
        </authorList>
    </citation>
    <scope>NUCLEOTIDE SEQUENCE [LARGE SCALE GENOMIC DNA]</scope>
    <source>
        <strain evidence="10 11">NLN82</strain>
    </source>
</reference>
<keyword evidence="8 9" id="KW-0472">Membrane</keyword>